<proteinExistence type="predicted"/>
<sequence length="425" mass="44516">MARSQKVSLEVQQIVARMWARDEDDSRSDFTYHSPPITSTSPTPAPVIPAAPFAISAMQAVAPAPSVLLDSVPASPRLSQPLLHPRAHTPSHAIQSPPPPHSSASVATTSVPISSAASVLALPAIVSTAPPAATSVASSPAVSVVAVHAPSTVASVLPASFAILVSTTAVSALSAASAWPAVSLQSPGATTAPTSPVAAPALVLSAAVASAQSVALLVSSSISVDVTPSAKVSVTHDTSNDALPSPHATSIAQELNDYGKRLQGEPRRPPPLVSSPTCALSSSRPTATCYGEDLDATAGRRQRDSHTSWARRLPPQQQQQQQKQRQWQQLGRHQQHHVATTHMTRRNHATPPPASPHRARIPGHNDSDDTFDMMHTPQARPRPILPCCNAHPLCDDETTRAQGRRLAQDALTEDGQIFKPPGGVR</sequence>
<evidence type="ECO:0000313" key="2">
    <source>
        <dbReference type="Proteomes" id="UP001207468"/>
    </source>
</evidence>
<keyword evidence="2" id="KW-1185">Reference proteome</keyword>
<dbReference type="Proteomes" id="UP001207468">
    <property type="component" value="Unassembled WGS sequence"/>
</dbReference>
<evidence type="ECO:0000313" key="1">
    <source>
        <dbReference type="EMBL" id="KAI9441092.1"/>
    </source>
</evidence>
<organism evidence="1 2">
    <name type="scientific">Russula earlei</name>
    <dbReference type="NCBI Taxonomy" id="71964"/>
    <lineage>
        <taxon>Eukaryota</taxon>
        <taxon>Fungi</taxon>
        <taxon>Dikarya</taxon>
        <taxon>Basidiomycota</taxon>
        <taxon>Agaricomycotina</taxon>
        <taxon>Agaricomycetes</taxon>
        <taxon>Russulales</taxon>
        <taxon>Russulaceae</taxon>
        <taxon>Russula</taxon>
    </lineage>
</organism>
<protein>
    <submittedName>
        <fullName evidence="1">Uncharacterized protein</fullName>
    </submittedName>
</protein>
<comment type="caution">
    <text evidence="1">The sequence shown here is derived from an EMBL/GenBank/DDBJ whole genome shotgun (WGS) entry which is preliminary data.</text>
</comment>
<dbReference type="EMBL" id="JAGFNK010000753">
    <property type="protein sequence ID" value="KAI9441092.1"/>
    <property type="molecule type" value="Genomic_DNA"/>
</dbReference>
<accession>A0ACC0TTJ0</accession>
<name>A0ACC0TTJ0_9AGAM</name>
<gene>
    <name evidence="1" type="ORF">F5148DRAFT_1154020</name>
</gene>
<reference evidence="1" key="1">
    <citation type="submission" date="2021-03" db="EMBL/GenBank/DDBJ databases">
        <title>Evolutionary priming and transition to the ectomycorrhizal habit in an iconic lineage of mushroom-forming fungi: is preadaptation a requirement?</title>
        <authorList>
            <consortium name="DOE Joint Genome Institute"/>
            <person name="Looney B.P."/>
            <person name="Miyauchi S."/>
            <person name="Morin E."/>
            <person name="Drula E."/>
            <person name="Courty P.E."/>
            <person name="Chicoki N."/>
            <person name="Fauchery L."/>
            <person name="Kohler A."/>
            <person name="Kuo A."/>
            <person name="LaButti K."/>
            <person name="Pangilinan J."/>
            <person name="Lipzen A."/>
            <person name="Riley R."/>
            <person name="Andreopoulos W."/>
            <person name="He G."/>
            <person name="Johnson J."/>
            <person name="Barry K.W."/>
            <person name="Grigoriev I.V."/>
            <person name="Nagy L."/>
            <person name="Hibbett D."/>
            <person name="Henrissat B."/>
            <person name="Matheny P.B."/>
            <person name="Labbe J."/>
            <person name="Martin A.F."/>
        </authorList>
    </citation>
    <scope>NUCLEOTIDE SEQUENCE</scope>
    <source>
        <strain evidence="1">BPL698</strain>
    </source>
</reference>